<keyword evidence="1" id="KW-0732">Signal</keyword>
<evidence type="ECO:0000313" key="2">
    <source>
        <dbReference type="EMBL" id="MBI9000496.1"/>
    </source>
</evidence>
<comment type="caution">
    <text evidence="2">The sequence shown here is derived from an EMBL/GenBank/DDBJ whole genome shotgun (WGS) entry which is preliminary data.</text>
</comment>
<evidence type="ECO:0000313" key="3">
    <source>
        <dbReference type="Proteomes" id="UP000625574"/>
    </source>
</evidence>
<feature type="signal peptide" evidence="1">
    <location>
        <begin position="1"/>
        <end position="28"/>
    </location>
</feature>
<proteinExistence type="predicted"/>
<keyword evidence="3" id="KW-1185">Reference proteome</keyword>
<reference evidence="2 3" key="1">
    <citation type="submission" date="2020-12" db="EMBL/GenBank/DDBJ databases">
        <title>Genome public.</title>
        <authorList>
            <person name="Sun Q."/>
        </authorList>
    </citation>
    <scope>NUCLEOTIDE SEQUENCE [LARGE SCALE GENOMIC DNA]</scope>
    <source>
        <strain evidence="2 3">CCM 8864</strain>
    </source>
</reference>
<dbReference type="EMBL" id="JAEIOT010000007">
    <property type="protein sequence ID" value="MBI9000496.1"/>
    <property type="molecule type" value="Genomic_DNA"/>
</dbReference>
<gene>
    <name evidence="2" type="ORF">JDV76_05880</name>
</gene>
<dbReference type="RefSeq" id="WP_198735945.1">
    <property type="nucleotide sequence ID" value="NZ_JAEIOT010000007.1"/>
</dbReference>
<evidence type="ECO:0008006" key="4">
    <source>
        <dbReference type="Google" id="ProtNLM"/>
    </source>
</evidence>
<accession>A0ABS0VUP1</accession>
<organism evidence="2 3">
    <name type="scientific">Corynebacterium marambiense</name>
    <dbReference type="NCBI Taxonomy" id="2765364"/>
    <lineage>
        <taxon>Bacteria</taxon>
        <taxon>Bacillati</taxon>
        <taxon>Actinomycetota</taxon>
        <taxon>Actinomycetes</taxon>
        <taxon>Mycobacteriales</taxon>
        <taxon>Corynebacteriaceae</taxon>
        <taxon>Corynebacterium</taxon>
    </lineage>
</organism>
<evidence type="ECO:0000256" key="1">
    <source>
        <dbReference type="SAM" id="SignalP"/>
    </source>
</evidence>
<name>A0ABS0VUP1_9CORY</name>
<sequence length="188" mass="18958">MTRTRSGAGIAVSAAVLVAIGSGTGAAAATPVTPTVGGECVPGAAALCDMPHPVDPIYVPRSLNLSVTPEGPFNSEMRVTAVVKNGPKAPFPPKGETVTFTIDGETYTAVVGADDSVSVVFHPLSEGGVIVADLPMKSESAGLIIKGAAHAELEYTAPENPGIGSLGGFLGWLLKLLSGLFGFGGNWK</sequence>
<protein>
    <recommendedName>
        <fullName evidence="4">Secreted protein</fullName>
    </recommendedName>
</protein>
<dbReference type="Proteomes" id="UP000625574">
    <property type="component" value="Unassembled WGS sequence"/>
</dbReference>
<feature type="chain" id="PRO_5046151977" description="Secreted protein" evidence="1">
    <location>
        <begin position="29"/>
        <end position="188"/>
    </location>
</feature>